<dbReference type="SMART" id="SM00248">
    <property type="entry name" value="ANK"/>
    <property type="match status" value="21"/>
</dbReference>
<accession>A0ABP0GZ33</accession>
<dbReference type="CDD" id="cd15728">
    <property type="entry name" value="FYVE_ANFY1"/>
    <property type="match status" value="1"/>
</dbReference>
<dbReference type="InterPro" id="IPR011011">
    <property type="entry name" value="Znf_FYVE_PHD"/>
</dbReference>
<feature type="repeat" description="ANK" evidence="6">
    <location>
        <begin position="593"/>
        <end position="625"/>
    </location>
</feature>
<feature type="repeat" description="ANK" evidence="6">
    <location>
        <begin position="692"/>
        <end position="724"/>
    </location>
</feature>
<feature type="repeat" description="ANK" evidence="6">
    <location>
        <begin position="874"/>
        <end position="906"/>
    </location>
</feature>
<dbReference type="Gene3D" id="3.30.40.10">
    <property type="entry name" value="Zinc/RING finger domain, C3HC4 (zinc finger)"/>
    <property type="match status" value="1"/>
</dbReference>
<dbReference type="SUPFAM" id="SSF57903">
    <property type="entry name" value="FYVE/PHD zinc finger"/>
    <property type="match status" value="1"/>
</dbReference>
<evidence type="ECO:0000313" key="12">
    <source>
        <dbReference type="Proteomes" id="UP001642483"/>
    </source>
</evidence>
<feature type="repeat" description="ANK" evidence="6">
    <location>
        <begin position="548"/>
        <end position="580"/>
    </location>
</feature>
<dbReference type="CDD" id="cd18501">
    <property type="entry name" value="BACK_ANKFY1_Rank5"/>
    <property type="match status" value="1"/>
</dbReference>
<dbReference type="InterPro" id="IPR013083">
    <property type="entry name" value="Znf_RING/FYVE/PHD"/>
</dbReference>
<feature type="repeat" description="ANK" evidence="6">
    <location>
        <begin position="501"/>
        <end position="533"/>
    </location>
</feature>
<name>A0ABP0GZ33_CLALP</name>
<dbReference type="Pfam" id="PF01363">
    <property type="entry name" value="FYVE"/>
    <property type="match status" value="1"/>
</dbReference>
<evidence type="ECO:0000256" key="6">
    <source>
        <dbReference type="PROSITE-ProRule" id="PRU00023"/>
    </source>
</evidence>
<dbReference type="InterPro" id="IPR036770">
    <property type="entry name" value="Ankyrin_rpt-contain_sf"/>
</dbReference>
<dbReference type="PROSITE" id="PS50297">
    <property type="entry name" value="ANK_REP_REGION"/>
    <property type="match status" value="9"/>
</dbReference>
<evidence type="ECO:0000256" key="2">
    <source>
        <dbReference type="ARBA" id="ARBA00022737"/>
    </source>
</evidence>
<reference evidence="11 12" key="1">
    <citation type="submission" date="2024-02" db="EMBL/GenBank/DDBJ databases">
        <authorList>
            <person name="Daric V."/>
            <person name="Darras S."/>
        </authorList>
    </citation>
    <scope>NUCLEOTIDE SEQUENCE [LARGE SCALE GENOMIC DNA]</scope>
</reference>
<feature type="repeat" description="ANK" evidence="6">
    <location>
        <begin position="942"/>
        <end position="974"/>
    </location>
</feature>
<keyword evidence="1" id="KW-0479">Metal-binding</keyword>
<dbReference type="Pfam" id="PF12796">
    <property type="entry name" value="Ank_2"/>
    <property type="match status" value="4"/>
</dbReference>
<keyword evidence="3 7" id="KW-0863">Zinc-finger</keyword>
<dbReference type="Gene3D" id="3.30.710.10">
    <property type="entry name" value="Potassium Channel Kv1.1, Chain A"/>
    <property type="match status" value="1"/>
</dbReference>
<feature type="coiled-coil region" evidence="8">
    <location>
        <begin position="11"/>
        <end position="38"/>
    </location>
</feature>
<feature type="domain" description="BTB" evidence="9">
    <location>
        <begin position="82"/>
        <end position="144"/>
    </location>
</feature>
<feature type="repeat" description="ANK" evidence="6">
    <location>
        <begin position="773"/>
        <end position="805"/>
    </location>
</feature>
<sequence>MSSESYKQDDLSKTQRHLALLREQFVKLQLEHAELQRIHSSLRAKQGNFTDVDETHDHTTDYSLASGLLQLTQKLYGKKLYSDIEIKLKNTHWPGHKFVLASRGGIWDSQDLDSLEVLNLEDLDMKAGESIVKWLYTDSIDLQHYTDDFKIQLMKTSNKFGLKALQIRCEQAILSSVNARNCIRFYELGEELNANTLKDYCSSLVSMHWNDLTAEDFATMAAPMLYTMFKSKSSFPLHRAISAQREDVVFLYVIENSAQIPKKLNEVDDSGNWALQLALSTKQKSVADTLVSHGIDMDGSNTNGETHLHRALTLGAEFAAQFLIQNGASMNCLTRDAGTSPLHIVASVKYDDGSRHNMESVTRITSMMLKKGANPNISNSLGRTPLHVSILSQNMPVFKLLIDSPITDLEIRTREGYVALWLALEQTASRAIVNGSSTNYASLAYNDHCMAALLIKKCCNVDATDLKTGDSLLQLCVNNNNEAGAVFLAQQGANLNHLNLSGVSCLHTSCQHGFVTLTEYMLSKGADANVRTQKSISSISEGGQSEISLETALHIAIRCQHYDVVQVFLEHRANLLHSSDLASAPDFNLRDSDDRTVLALAIWSGYYKIAAQLLSSGADINYTNKKGKTLLHMAIEREDISSALFLLEHQADISIKTQGGESCLQLAVSHGLVVVLDALCLRGANMSEVDSNGDFPLWVALKNGQEEIASTLVRHGCDTNGWAEGPEGCKQTLLHRAMDSNDENIACFLIRSGCDVDSPRKPGTDGQTTSVIDGQTPIHMAASWNLEKTAKSLLEHNAIVNKQDKMNKTPLHIAVISDNQAIAEMLLSHPSINLTLVDDDGRTPFASSMLCKNNKCAQAILKREPGAAEQMDRKGRNFLHVAISERDLDSVLFLISIGSDVNSITCDGQQSSPLHLAVASGAILIVRNLLLAGSNINALNKQKESVLHIAAIRNQAAICSVLIENGCDVSSVDRHGNNAFHLVAKHGCLETMQVLCQMVSNIQNISVVCNDRGQNPLHVLAENAQHNGPSIFECLLAAVPDYPLSMQDTQGNTALLVAYMNGHGGLCRSLVRAGSPLATTNSSNINLFNHPVATKQMLFRLLDILNQEPPWVEGTNCLECGVKFGVATRKHHCRHCGRLLCAKCSTKLMPIIKFDISKPTRVCNLCYDVLTLGGTH</sequence>
<dbReference type="InterPro" id="IPR000210">
    <property type="entry name" value="BTB/POZ_dom"/>
</dbReference>
<dbReference type="PANTHER" id="PTHR24198">
    <property type="entry name" value="ANKYRIN REPEAT AND PROTEIN KINASE DOMAIN-CONTAINING PROTEIN"/>
    <property type="match status" value="1"/>
</dbReference>
<keyword evidence="5 6" id="KW-0040">ANK repeat</keyword>
<evidence type="ECO:0000256" key="5">
    <source>
        <dbReference type="ARBA" id="ARBA00023043"/>
    </source>
</evidence>
<dbReference type="SMART" id="SM00225">
    <property type="entry name" value="BTB"/>
    <property type="match status" value="1"/>
</dbReference>
<dbReference type="EMBL" id="CAWYQH010000163">
    <property type="protein sequence ID" value="CAK8696822.1"/>
    <property type="molecule type" value="Genomic_DNA"/>
</dbReference>
<evidence type="ECO:0000256" key="3">
    <source>
        <dbReference type="ARBA" id="ARBA00022771"/>
    </source>
</evidence>
<dbReference type="InterPro" id="IPR049763">
    <property type="entry name" value="ANKFY1_BACK"/>
</dbReference>
<keyword evidence="4" id="KW-0862">Zinc</keyword>
<evidence type="ECO:0000259" key="9">
    <source>
        <dbReference type="PROSITE" id="PS50097"/>
    </source>
</evidence>
<comment type="caution">
    <text evidence="11">The sequence shown here is derived from an EMBL/GenBank/DDBJ whole genome shotgun (WGS) entry which is preliminary data.</text>
</comment>
<dbReference type="InterPro" id="IPR011333">
    <property type="entry name" value="SKP1/BTB/POZ_sf"/>
</dbReference>
<evidence type="ECO:0008006" key="13">
    <source>
        <dbReference type="Google" id="ProtNLM"/>
    </source>
</evidence>
<dbReference type="SUPFAM" id="SSF48403">
    <property type="entry name" value="Ankyrin repeat"/>
    <property type="match status" value="3"/>
</dbReference>
<dbReference type="InterPro" id="IPR017455">
    <property type="entry name" value="Znf_FYVE-rel"/>
</dbReference>
<evidence type="ECO:0000259" key="10">
    <source>
        <dbReference type="PROSITE" id="PS50178"/>
    </source>
</evidence>
<feature type="domain" description="FYVE-type" evidence="10">
    <location>
        <begin position="1111"/>
        <end position="1171"/>
    </location>
</feature>
<keyword evidence="8" id="KW-0175">Coiled coil</keyword>
<gene>
    <name evidence="11" type="ORF">CVLEPA_LOCUS30136</name>
</gene>
<evidence type="ECO:0000313" key="11">
    <source>
        <dbReference type="EMBL" id="CAK8696822.1"/>
    </source>
</evidence>
<dbReference type="PROSITE" id="PS50097">
    <property type="entry name" value="BTB"/>
    <property type="match status" value="1"/>
</dbReference>
<evidence type="ECO:0000256" key="8">
    <source>
        <dbReference type="SAM" id="Coils"/>
    </source>
</evidence>
<evidence type="ECO:0000256" key="7">
    <source>
        <dbReference type="PROSITE-ProRule" id="PRU00091"/>
    </source>
</evidence>
<dbReference type="Gene3D" id="1.25.40.20">
    <property type="entry name" value="Ankyrin repeat-containing domain"/>
    <property type="match status" value="5"/>
</dbReference>
<feature type="repeat" description="ANK" evidence="6">
    <location>
        <begin position="626"/>
        <end position="658"/>
    </location>
</feature>
<dbReference type="PANTHER" id="PTHR24198:SF191">
    <property type="entry name" value="RABANKYRIN-5-LIKE"/>
    <property type="match status" value="1"/>
</dbReference>
<keyword evidence="12" id="KW-1185">Reference proteome</keyword>
<dbReference type="PROSITE" id="PS50088">
    <property type="entry name" value="ANK_REPEAT"/>
    <property type="match status" value="10"/>
</dbReference>
<evidence type="ECO:0000256" key="4">
    <source>
        <dbReference type="ARBA" id="ARBA00022833"/>
    </source>
</evidence>
<evidence type="ECO:0000256" key="1">
    <source>
        <dbReference type="ARBA" id="ARBA00022723"/>
    </source>
</evidence>
<dbReference type="PROSITE" id="PS50178">
    <property type="entry name" value="ZF_FYVE"/>
    <property type="match status" value="1"/>
</dbReference>
<keyword evidence="2" id="KW-0677">Repeat</keyword>
<dbReference type="SMART" id="SM00064">
    <property type="entry name" value="FYVE"/>
    <property type="match status" value="1"/>
</dbReference>
<dbReference type="Proteomes" id="UP001642483">
    <property type="component" value="Unassembled WGS sequence"/>
</dbReference>
<protein>
    <recommendedName>
        <fullName evidence="13">Ankyrin repeat and FYVE domain-containing protein 1</fullName>
    </recommendedName>
</protein>
<dbReference type="SUPFAM" id="SSF54695">
    <property type="entry name" value="POZ domain"/>
    <property type="match status" value="1"/>
</dbReference>
<dbReference type="Pfam" id="PF00651">
    <property type="entry name" value="BTB"/>
    <property type="match status" value="1"/>
</dbReference>
<dbReference type="InterPro" id="IPR002110">
    <property type="entry name" value="Ankyrin_rpt"/>
</dbReference>
<proteinExistence type="predicted"/>
<feature type="repeat" description="ANK" evidence="6">
    <location>
        <begin position="909"/>
        <end position="941"/>
    </location>
</feature>
<dbReference type="InterPro" id="IPR000306">
    <property type="entry name" value="Znf_FYVE"/>
</dbReference>
<organism evidence="11 12">
    <name type="scientific">Clavelina lepadiformis</name>
    <name type="common">Light-bulb sea squirt</name>
    <name type="synonym">Ascidia lepadiformis</name>
    <dbReference type="NCBI Taxonomy" id="159417"/>
    <lineage>
        <taxon>Eukaryota</taxon>
        <taxon>Metazoa</taxon>
        <taxon>Chordata</taxon>
        <taxon>Tunicata</taxon>
        <taxon>Ascidiacea</taxon>
        <taxon>Aplousobranchia</taxon>
        <taxon>Clavelinidae</taxon>
        <taxon>Clavelina</taxon>
    </lineage>
</organism>
<feature type="repeat" description="ANK" evidence="6">
    <location>
        <begin position="303"/>
        <end position="335"/>
    </location>
</feature>
<dbReference type="InterPro" id="IPR049764">
    <property type="entry name" value="ANFY1_FYVE"/>
</dbReference>